<feature type="transmembrane region" description="Helical" evidence="6">
    <location>
        <begin position="54"/>
        <end position="72"/>
    </location>
</feature>
<feature type="transmembrane region" description="Helical" evidence="6">
    <location>
        <begin position="306"/>
        <end position="329"/>
    </location>
</feature>
<evidence type="ECO:0000313" key="7">
    <source>
        <dbReference type="EMBL" id="MEO1753876.1"/>
    </source>
</evidence>
<keyword evidence="5 6" id="KW-0472">Membrane</keyword>
<organism evidence="7 8">
    <name type="scientific">Paraburkholderia caribensis</name>
    <dbReference type="NCBI Taxonomy" id="75105"/>
    <lineage>
        <taxon>Bacteria</taxon>
        <taxon>Pseudomonadati</taxon>
        <taxon>Pseudomonadota</taxon>
        <taxon>Betaproteobacteria</taxon>
        <taxon>Burkholderiales</taxon>
        <taxon>Burkholderiaceae</taxon>
        <taxon>Paraburkholderia</taxon>
    </lineage>
</organism>
<feature type="transmembrane region" description="Helical" evidence="6">
    <location>
        <begin position="228"/>
        <end position="247"/>
    </location>
</feature>
<feature type="transmembrane region" description="Helical" evidence="6">
    <location>
        <begin position="376"/>
        <end position="395"/>
    </location>
</feature>
<sequence length="505" mass="53676">MKDRIYRVFGTHRLGRLWSVYVPYALGIGSNAGLNIVLISLLTHRLAPAVYGDYSVSLTAIVLASAVIGQWLQQSTGRYLAGCRARASYYTKAAVLLGVGGILLSLAIVYALVAIFALPDYAANAELWSITIVAVAAQTLLTVVGATLQSEQRAWPYALQQTCVGSLKIVLSLLACFVTQRGIGDLLRACAMAQCIGVAFGGWQAGLFDRRVLAMLKSRRAWLVLRKLFAYGGAMTLWFVFMNLAMYCDRLLVRDIAGSATAGLYGAASTLVVGSVNLVMAPVLAATWPQLMAAWNVRNEQVAARLLGNLLTALLCAGIAVVAIVGAVAEPATRLFLGEKFIAATPLLPLLTASAFSFSMGPFFHKPLEFKQMKSTMCVFAVCALLLNGTLSMVITPWLGGFGAGLAALLAGSTYCALCALFGRKIVRWQIQFDLLGAVAVVGGVASIAVNRLSASWHFDSNLLKFVATGVGFIVVFGAGLAVVISLTIPNVAARKSGRLSKFDE</sequence>
<dbReference type="EMBL" id="JAYLVJ010000008">
    <property type="protein sequence ID" value="MEO1753876.1"/>
    <property type="molecule type" value="Genomic_DNA"/>
</dbReference>
<protein>
    <submittedName>
        <fullName evidence="7">Lipopolysaccharide biosynthesis protein</fullName>
    </submittedName>
</protein>
<comment type="subcellular location">
    <subcellularLocation>
        <location evidence="1">Cell membrane</location>
        <topology evidence="1">Multi-pass membrane protein</topology>
    </subcellularLocation>
</comment>
<feature type="transmembrane region" description="Helical" evidence="6">
    <location>
        <begin position="262"/>
        <end position="285"/>
    </location>
</feature>
<reference evidence="7 8" key="1">
    <citation type="submission" date="2024-01" db="EMBL/GenBank/DDBJ databases">
        <title>The diversity of rhizobia nodulating Mimosa spp. in eleven states of Brazil covering several biomes is determined by host plant, location, and edaphic factors.</title>
        <authorList>
            <person name="Rouws L."/>
            <person name="Barauna A."/>
            <person name="Beukes C."/>
            <person name="De Faria S.M."/>
            <person name="Gross E."/>
            <person name="Dos Reis Junior F.B."/>
            <person name="Simon M."/>
            <person name="Maluk M."/>
            <person name="Odee D.W."/>
            <person name="Kenicer G."/>
            <person name="Young J.P.W."/>
            <person name="Reis V.M."/>
            <person name="Zilli J."/>
            <person name="James E.K."/>
        </authorList>
    </citation>
    <scope>NUCLEOTIDE SEQUENCE [LARGE SCALE GENOMIC DNA]</scope>
    <source>
        <strain evidence="7 8">JHI1651</strain>
    </source>
</reference>
<dbReference type="InterPro" id="IPR002797">
    <property type="entry name" value="Polysacc_synth"/>
</dbReference>
<feature type="transmembrane region" description="Helical" evidence="6">
    <location>
        <begin position="401"/>
        <end position="423"/>
    </location>
</feature>
<evidence type="ECO:0000256" key="3">
    <source>
        <dbReference type="ARBA" id="ARBA00022692"/>
    </source>
</evidence>
<dbReference type="Pfam" id="PF01943">
    <property type="entry name" value="Polysacc_synt"/>
    <property type="match status" value="1"/>
</dbReference>
<evidence type="ECO:0000313" key="8">
    <source>
        <dbReference type="Proteomes" id="UP001462961"/>
    </source>
</evidence>
<dbReference type="PANTHER" id="PTHR30250">
    <property type="entry name" value="PST FAMILY PREDICTED COLANIC ACID TRANSPORTER"/>
    <property type="match status" value="1"/>
</dbReference>
<keyword evidence="8" id="KW-1185">Reference proteome</keyword>
<feature type="transmembrane region" description="Helical" evidence="6">
    <location>
        <begin position="435"/>
        <end position="454"/>
    </location>
</feature>
<proteinExistence type="predicted"/>
<comment type="caution">
    <text evidence="7">The sequence shown here is derived from an EMBL/GenBank/DDBJ whole genome shotgun (WGS) entry which is preliminary data.</text>
</comment>
<feature type="transmembrane region" description="Helical" evidence="6">
    <location>
        <begin position="127"/>
        <end position="146"/>
    </location>
</feature>
<feature type="transmembrane region" description="Helical" evidence="6">
    <location>
        <begin position="93"/>
        <end position="115"/>
    </location>
</feature>
<keyword evidence="2" id="KW-1003">Cell membrane</keyword>
<accession>A0ABV0DS56</accession>
<dbReference type="Proteomes" id="UP001462961">
    <property type="component" value="Unassembled WGS sequence"/>
</dbReference>
<evidence type="ECO:0000256" key="2">
    <source>
        <dbReference type="ARBA" id="ARBA00022475"/>
    </source>
</evidence>
<feature type="transmembrane region" description="Helical" evidence="6">
    <location>
        <begin position="466"/>
        <end position="489"/>
    </location>
</feature>
<feature type="transmembrane region" description="Helical" evidence="6">
    <location>
        <begin position="341"/>
        <end position="364"/>
    </location>
</feature>
<evidence type="ECO:0000256" key="6">
    <source>
        <dbReference type="SAM" id="Phobius"/>
    </source>
</evidence>
<feature type="transmembrane region" description="Helical" evidence="6">
    <location>
        <begin position="21"/>
        <end position="42"/>
    </location>
</feature>
<dbReference type="PANTHER" id="PTHR30250:SF31">
    <property type="entry name" value="INNER MEMBRANE PROTEIN YGHQ"/>
    <property type="match status" value="1"/>
</dbReference>
<evidence type="ECO:0000256" key="1">
    <source>
        <dbReference type="ARBA" id="ARBA00004651"/>
    </source>
</evidence>
<evidence type="ECO:0000256" key="4">
    <source>
        <dbReference type="ARBA" id="ARBA00022989"/>
    </source>
</evidence>
<dbReference type="RefSeq" id="WP_107203664.1">
    <property type="nucleotide sequence ID" value="NZ_CP015959.1"/>
</dbReference>
<evidence type="ECO:0000256" key="5">
    <source>
        <dbReference type="ARBA" id="ARBA00023136"/>
    </source>
</evidence>
<name>A0ABV0DS56_9BURK</name>
<keyword evidence="4 6" id="KW-1133">Transmembrane helix</keyword>
<keyword evidence="3 6" id="KW-0812">Transmembrane</keyword>
<dbReference type="InterPro" id="IPR050833">
    <property type="entry name" value="Poly_Biosynth_Transport"/>
</dbReference>
<gene>
    <name evidence="7" type="ORF">VOI32_08065</name>
</gene>